<dbReference type="RefSeq" id="XP_013425402.1">
    <property type="nucleotide sequence ID" value="XM_013569948.1"/>
</dbReference>
<dbReference type="Gene3D" id="4.10.240.10">
    <property type="entry name" value="Zn(2)-C6 fungal-type DNA-binding domain"/>
    <property type="match status" value="1"/>
</dbReference>
<dbReference type="EMBL" id="KL584714">
    <property type="protein sequence ID" value="KEQ71483.1"/>
    <property type="molecule type" value="Genomic_DNA"/>
</dbReference>
<dbReference type="Proteomes" id="UP000027730">
    <property type="component" value="Unassembled WGS sequence"/>
</dbReference>
<dbReference type="InterPro" id="IPR001138">
    <property type="entry name" value="Zn2Cys6_DnaBD"/>
</dbReference>
<dbReference type="GO" id="GO:0006351">
    <property type="term" value="P:DNA-templated transcription"/>
    <property type="evidence" value="ECO:0007669"/>
    <property type="project" value="InterPro"/>
</dbReference>
<protein>
    <recommendedName>
        <fullName evidence="9">Zn(2)-C6 fungal-type domain-containing protein</fullName>
    </recommendedName>
</protein>
<dbReference type="PROSITE" id="PS00463">
    <property type="entry name" value="ZN2_CY6_FUNGAL_1"/>
    <property type="match status" value="1"/>
</dbReference>
<dbReference type="PANTHER" id="PTHR31313:SF86">
    <property type="entry name" value="ZN(2)-C6 FUNGAL-TYPE DOMAIN-CONTAINING PROTEIN"/>
    <property type="match status" value="1"/>
</dbReference>
<dbReference type="GO" id="GO:0008270">
    <property type="term" value="F:zinc ion binding"/>
    <property type="evidence" value="ECO:0007669"/>
    <property type="project" value="InterPro"/>
</dbReference>
<evidence type="ECO:0000256" key="8">
    <source>
        <dbReference type="SAM" id="MobiDB-lite"/>
    </source>
</evidence>
<dbReference type="PROSITE" id="PS50048">
    <property type="entry name" value="ZN2_CY6_FUNGAL_2"/>
    <property type="match status" value="1"/>
</dbReference>
<keyword evidence="4" id="KW-0805">Transcription regulation</keyword>
<evidence type="ECO:0000256" key="4">
    <source>
        <dbReference type="ARBA" id="ARBA00023015"/>
    </source>
</evidence>
<feature type="non-terminal residue" evidence="10">
    <location>
        <position position="1"/>
    </location>
</feature>
<dbReference type="SMART" id="SM00066">
    <property type="entry name" value="GAL4"/>
    <property type="match status" value="1"/>
</dbReference>
<organism evidence="10 11">
    <name type="scientific">Aureobasidium namibiae CBS 147.97</name>
    <dbReference type="NCBI Taxonomy" id="1043004"/>
    <lineage>
        <taxon>Eukaryota</taxon>
        <taxon>Fungi</taxon>
        <taxon>Dikarya</taxon>
        <taxon>Ascomycota</taxon>
        <taxon>Pezizomycotina</taxon>
        <taxon>Dothideomycetes</taxon>
        <taxon>Dothideomycetidae</taxon>
        <taxon>Dothideales</taxon>
        <taxon>Saccotheciaceae</taxon>
        <taxon>Aureobasidium</taxon>
    </lineage>
</organism>
<evidence type="ECO:0000256" key="5">
    <source>
        <dbReference type="ARBA" id="ARBA00023125"/>
    </source>
</evidence>
<gene>
    <name evidence="10" type="ORF">M436DRAFT_34497</name>
</gene>
<evidence type="ECO:0000313" key="11">
    <source>
        <dbReference type="Proteomes" id="UP000027730"/>
    </source>
</evidence>
<name>A0A074WEN7_9PEZI</name>
<feature type="non-terminal residue" evidence="10">
    <location>
        <position position="633"/>
    </location>
</feature>
<keyword evidence="11" id="KW-1185">Reference proteome</keyword>
<dbReference type="InterPro" id="IPR007219">
    <property type="entry name" value="XnlR_reg_dom"/>
</dbReference>
<keyword evidence="5" id="KW-0238">DNA-binding</keyword>
<keyword evidence="7" id="KW-0539">Nucleus</keyword>
<dbReference type="SMART" id="SM00906">
    <property type="entry name" value="Fungal_trans"/>
    <property type="match status" value="1"/>
</dbReference>
<comment type="subcellular location">
    <subcellularLocation>
        <location evidence="1">Nucleus</location>
    </subcellularLocation>
</comment>
<dbReference type="STRING" id="1043004.A0A074WEN7"/>
<dbReference type="GO" id="GO:0003677">
    <property type="term" value="F:DNA binding"/>
    <property type="evidence" value="ECO:0007669"/>
    <property type="project" value="UniProtKB-KW"/>
</dbReference>
<dbReference type="InterPro" id="IPR051615">
    <property type="entry name" value="Transcr_Regulatory_Elem"/>
</dbReference>
<evidence type="ECO:0000313" key="10">
    <source>
        <dbReference type="EMBL" id="KEQ71483.1"/>
    </source>
</evidence>
<evidence type="ECO:0000256" key="2">
    <source>
        <dbReference type="ARBA" id="ARBA00022723"/>
    </source>
</evidence>
<dbReference type="InterPro" id="IPR036864">
    <property type="entry name" value="Zn2-C6_fun-type_DNA-bd_sf"/>
</dbReference>
<dbReference type="HOGENOM" id="CLU_007003_3_1_1"/>
<evidence type="ECO:0000256" key="7">
    <source>
        <dbReference type="ARBA" id="ARBA00023242"/>
    </source>
</evidence>
<reference evidence="10 11" key="1">
    <citation type="journal article" date="2014" name="BMC Genomics">
        <title>Genome sequencing of four Aureobasidium pullulans varieties: biotechnological potential, stress tolerance, and description of new species.</title>
        <authorList>
            <person name="Gostin Ar C."/>
            <person name="Ohm R.A."/>
            <person name="Kogej T."/>
            <person name="Sonjak S."/>
            <person name="Turk M."/>
            <person name="Zajc J."/>
            <person name="Zalar P."/>
            <person name="Grube M."/>
            <person name="Sun H."/>
            <person name="Han J."/>
            <person name="Sharma A."/>
            <person name="Chiniquy J."/>
            <person name="Ngan C.Y."/>
            <person name="Lipzen A."/>
            <person name="Barry K."/>
            <person name="Grigoriev I.V."/>
            <person name="Gunde-Cimerman N."/>
        </authorList>
    </citation>
    <scope>NUCLEOTIDE SEQUENCE [LARGE SCALE GENOMIC DNA]</scope>
    <source>
        <strain evidence="10 11">CBS 147.97</strain>
    </source>
</reference>
<feature type="domain" description="Zn(2)-C6 fungal-type" evidence="9">
    <location>
        <begin position="5"/>
        <end position="35"/>
    </location>
</feature>
<evidence type="ECO:0000256" key="1">
    <source>
        <dbReference type="ARBA" id="ARBA00004123"/>
    </source>
</evidence>
<keyword evidence="6" id="KW-0804">Transcription</keyword>
<dbReference type="CDD" id="cd00067">
    <property type="entry name" value="GAL4"/>
    <property type="match status" value="1"/>
</dbReference>
<dbReference type="Pfam" id="PF00172">
    <property type="entry name" value="Zn_clus"/>
    <property type="match status" value="1"/>
</dbReference>
<dbReference type="GO" id="GO:0000981">
    <property type="term" value="F:DNA-binding transcription factor activity, RNA polymerase II-specific"/>
    <property type="evidence" value="ECO:0007669"/>
    <property type="project" value="InterPro"/>
</dbReference>
<dbReference type="GO" id="GO:0005634">
    <property type="term" value="C:nucleus"/>
    <property type="evidence" value="ECO:0007669"/>
    <property type="project" value="UniProtKB-SubCell"/>
</dbReference>
<sequence>RAQQACAYCRQRKMKCTGERPRCKNCEVYEQECVFSGPTRKPRPTNAALNELLEENRRLRERASGGTTPPDNQVQTDARHDQLPTEASHGQFHTEPSHGQIRPEASHHGITPEQSINVDEPITNVPAEHTTTVPAEPIRRESDDPVETPASVGSTTYHGPTSTLFNEAAASNRQSRSYLTKERETWMPRILVAAAAEQRQLESINFRAGKLDFDGVDPELGMHLLNLHWNRQHHSFLITYRPAFMRDMACNGPYFSKILLNAIFYGASKFSPRLDLRKDPNDVRTAGWQFRNRVRDLLGEALDHSEITTIQALLQMSNSLFALGDEQSAAWVYAGTAFRMLVDVGLHVDAAMMPTMQRYSEEDLEIRRRVYWSAYVVDKMQSLYQGRPASLRAIDGQVPIKFMDTYEELEAWHPFAYASGPSYPGSPSYSVSTFGQLCKLCMILQQILDRTYCEREQKRTTQDLVQDLEYVEKQLQDWMAELPEHLRIDTNSDSGAQQLPPPHVFSLQCMWNVLRVLLHRPLVADGHLHLTLPSTSKSSLATCTEAAINIVKLVRLYDKSFSVRRAPYLISYATYVAATIHVRIAATRASTSEAHEHLRTCLAVFDQNSATNYAVKKASIVIENLKKRMGIKL</sequence>
<dbReference type="AlphaFoldDB" id="A0A074WEN7"/>
<dbReference type="SUPFAM" id="SSF57701">
    <property type="entry name" value="Zn2/Cys6 DNA-binding domain"/>
    <property type="match status" value="1"/>
</dbReference>
<proteinExistence type="predicted"/>
<evidence type="ECO:0000256" key="3">
    <source>
        <dbReference type="ARBA" id="ARBA00022833"/>
    </source>
</evidence>
<dbReference type="CDD" id="cd12148">
    <property type="entry name" value="fungal_TF_MHR"/>
    <property type="match status" value="1"/>
</dbReference>
<keyword evidence="3" id="KW-0862">Zinc</keyword>
<keyword evidence="2" id="KW-0479">Metal-binding</keyword>
<dbReference type="Pfam" id="PF04082">
    <property type="entry name" value="Fungal_trans"/>
    <property type="match status" value="1"/>
</dbReference>
<feature type="compositionally biased region" description="Polar residues" evidence="8">
    <location>
        <begin position="151"/>
        <end position="162"/>
    </location>
</feature>
<accession>A0A074WEN7</accession>
<dbReference type="GeneID" id="25408318"/>
<feature type="region of interest" description="Disordered" evidence="8">
    <location>
        <begin position="139"/>
        <end position="162"/>
    </location>
</feature>
<evidence type="ECO:0000259" key="9">
    <source>
        <dbReference type="PROSITE" id="PS50048"/>
    </source>
</evidence>
<dbReference type="OrthoDB" id="4161332at2759"/>
<evidence type="ECO:0000256" key="6">
    <source>
        <dbReference type="ARBA" id="ARBA00023163"/>
    </source>
</evidence>
<dbReference type="PANTHER" id="PTHR31313">
    <property type="entry name" value="TY1 ENHANCER ACTIVATOR"/>
    <property type="match status" value="1"/>
</dbReference>
<feature type="region of interest" description="Disordered" evidence="8">
    <location>
        <begin position="82"/>
        <end position="118"/>
    </location>
</feature>